<keyword evidence="9 11" id="KW-0675">Receptor</keyword>
<evidence type="ECO:0000256" key="6">
    <source>
        <dbReference type="ARBA" id="ARBA00023015"/>
    </source>
</evidence>
<keyword evidence="4 11" id="KW-0863">Zinc-finger</keyword>
<name>A0A0N4ZUV1_PARTI</name>
<dbReference type="CDD" id="cd06960">
    <property type="entry name" value="NR_DBD_HNF4A"/>
    <property type="match status" value="1"/>
</dbReference>
<evidence type="ECO:0000256" key="8">
    <source>
        <dbReference type="ARBA" id="ARBA00023163"/>
    </source>
</evidence>
<dbReference type="Proteomes" id="UP000038045">
    <property type="component" value="Unplaced"/>
</dbReference>
<accession>A0A0N4ZUV1</accession>
<evidence type="ECO:0000256" key="5">
    <source>
        <dbReference type="ARBA" id="ARBA00022833"/>
    </source>
</evidence>
<dbReference type="InterPro" id="IPR049636">
    <property type="entry name" value="HNF4-like_DBD"/>
</dbReference>
<dbReference type="GO" id="GO:0000978">
    <property type="term" value="F:RNA polymerase II cis-regulatory region sequence-specific DNA binding"/>
    <property type="evidence" value="ECO:0007669"/>
    <property type="project" value="InterPro"/>
</dbReference>
<dbReference type="Gene3D" id="1.10.565.10">
    <property type="entry name" value="Retinoid X Receptor"/>
    <property type="match status" value="1"/>
</dbReference>
<dbReference type="PROSITE" id="PS00031">
    <property type="entry name" value="NUCLEAR_REC_DBD_1"/>
    <property type="match status" value="1"/>
</dbReference>
<organism evidence="14 15">
    <name type="scientific">Parastrongyloides trichosuri</name>
    <name type="common">Possum-specific nematode worm</name>
    <dbReference type="NCBI Taxonomy" id="131310"/>
    <lineage>
        <taxon>Eukaryota</taxon>
        <taxon>Metazoa</taxon>
        <taxon>Ecdysozoa</taxon>
        <taxon>Nematoda</taxon>
        <taxon>Chromadorea</taxon>
        <taxon>Rhabditida</taxon>
        <taxon>Tylenchina</taxon>
        <taxon>Panagrolaimomorpha</taxon>
        <taxon>Strongyloidoidea</taxon>
        <taxon>Strongyloididae</taxon>
        <taxon>Parastrongyloides</taxon>
    </lineage>
</organism>
<dbReference type="Pfam" id="PF00105">
    <property type="entry name" value="zf-C4"/>
    <property type="match status" value="1"/>
</dbReference>
<dbReference type="SUPFAM" id="SSF48508">
    <property type="entry name" value="Nuclear receptor ligand-binding domain"/>
    <property type="match status" value="1"/>
</dbReference>
<dbReference type="GO" id="GO:0008270">
    <property type="term" value="F:zinc ion binding"/>
    <property type="evidence" value="ECO:0007669"/>
    <property type="project" value="UniProtKB-KW"/>
</dbReference>
<feature type="domain" description="NR LBD" evidence="13">
    <location>
        <begin position="314"/>
        <end position="529"/>
    </location>
</feature>
<dbReference type="SMART" id="SM00430">
    <property type="entry name" value="HOLI"/>
    <property type="match status" value="1"/>
</dbReference>
<evidence type="ECO:0000256" key="9">
    <source>
        <dbReference type="ARBA" id="ARBA00023170"/>
    </source>
</evidence>
<proteinExistence type="inferred from homology"/>
<evidence type="ECO:0000256" key="11">
    <source>
        <dbReference type="RuleBase" id="RU004334"/>
    </source>
</evidence>
<evidence type="ECO:0000256" key="10">
    <source>
        <dbReference type="ARBA" id="ARBA00023242"/>
    </source>
</evidence>
<dbReference type="InterPro" id="IPR035500">
    <property type="entry name" value="NHR-like_dom_sf"/>
</dbReference>
<evidence type="ECO:0000256" key="2">
    <source>
        <dbReference type="ARBA" id="ARBA00005993"/>
    </source>
</evidence>
<evidence type="ECO:0000259" key="13">
    <source>
        <dbReference type="PROSITE" id="PS51843"/>
    </source>
</evidence>
<feature type="domain" description="Nuclear receptor" evidence="12">
    <location>
        <begin position="80"/>
        <end position="168"/>
    </location>
</feature>
<evidence type="ECO:0000256" key="3">
    <source>
        <dbReference type="ARBA" id="ARBA00022723"/>
    </source>
</evidence>
<dbReference type="Gene3D" id="3.30.50.10">
    <property type="entry name" value="Erythroid Transcription Factor GATA-1, subunit A"/>
    <property type="match status" value="1"/>
</dbReference>
<keyword evidence="10 11" id="KW-0539">Nucleus</keyword>
<evidence type="ECO:0000313" key="14">
    <source>
        <dbReference type="Proteomes" id="UP000038045"/>
    </source>
</evidence>
<dbReference type="PANTHER" id="PTHR47630">
    <property type="entry name" value="NUCLEAR HORMONE RECEPTOR FAMILY-RELATED-RELATED"/>
    <property type="match status" value="1"/>
</dbReference>
<dbReference type="GO" id="GO:0003700">
    <property type="term" value="F:DNA-binding transcription factor activity"/>
    <property type="evidence" value="ECO:0007669"/>
    <property type="project" value="InterPro"/>
</dbReference>
<dbReference type="SMART" id="SM00399">
    <property type="entry name" value="ZnF_C4"/>
    <property type="match status" value="1"/>
</dbReference>
<dbReference type="PRINTS" id="PR00047">
    <property type="entry name" value="STROIDFINGER"/>
</dbReference>
<dbReference type="InterPro" id="IPR001628">
    <property type="entry name" value="Znf_hrmn_rcpt"/>
</dbReference>
<dbReference type="WBParaSite" id="PTRK_0001236400.2">
    <property type="protein sequence ID" value="PTRK_0001236400.2"/>
    <property type="gene ID" value="PTRK_0001236400"/>
</dbReference>
<dbReference type="STRING" id="131310.A0A0N4ZUV1"/>
<keyword evidence="5 11" id="KW-0862">Zinc</keyword>
<evidence type="ECO:0000256" key="7">
    <source>
        <dbReference type="ARBA" id="ARBA00023125"/>
    </source>
</evidence>
<protein>
    <submittedName>
        <fullName evidence="15">Nuclear receptor domain-containing protein</fullName>
    </submittedName>
</protein>
<dbReference type="InterPro" id="IPR000536">
    <property type="entry name" value="Nucl_hrmn_rcpt_lig-bd"/>
</dbReference>
<dbReference type="PROSITE" id="PS51030">
    <property type="entry name" value="NUCLEAR_REC_DBD_2"/>
    <property type="match status" value="1"/>
</dbReference>
<keyword evidence="14" id="KW-1185">Reference proteome</keyword>
<sequence>MMSTSINQENSIGNLFNLHIFSQSQSLNNFLSSNSLWNVNQNALDTIPSQTNSNNILLSQELVPIHEKSFSNVGKKIKKPSKCAVCGDKTFGKHYGVYACNGCKGFFRRRYVYIKFIFYCDFSIWNNRQYTCRYDSNCYIAKEQRNICRQCRLLKCFGVGMNPRAVQSERDKSLDGSLISNETCLSKLDDNDDYFEKIRENNDIKYVKESIFSPDNLEDKNLTVNDLNNGNVELPSLSVDKIKNNNIKNVVYEYEKWNNNILISHYKKEAIKVSGIFAELLGKTEQTFENESNNMNNELFGRKNCMNVFNNTNNMQNKAILLIDAYDNPSIVGKRTRIMPNGFKLAKKEDLNDDWKRCFILFVDFYKQLPDTINIKKDISLEIIKNKFNQFHWLLCSFWSVEANIDGLCYSNGAYFPFDSNKQCIKDEQNFVSKIRELLIRPIKELKLDGVEKTCLLLLIIFSFINNENKKISKYNTENIVNKYTNILFYHIQEKIMSKERNTFFDSPQGIFRFSKIYSLITAVMVGQR</sequence>
<comment type="subcellular location">
    <subcellularLocation>
        <location evidence="1 11">Nucleus</location>
    </subcellularLocation>
</comment>
<comment type="similarity">
    <text evidence="2 11">Belongs to the nuclear hormone receptor family.</text>
</comment>
<keyword evidence="8 11" id="KW-0804">Transcription</keyword>
<reference evidence="15" key="1">
    <citation type="submission" date="2017-02" db="UniProtKB">
        <authorList>
            <consortium name="WormBaseParasite"/>
        </authorList>
    </citation>
    <scope>IDENTIFICATION</scope>
</reference>
<dbReference type="PROSITE" id="PS51843">
    <property type="entry name" value="NR_LBD"/>
    <property type="match status" value="1"/>
</dbReference>
<dbReference type="GO" id="GO:0005634">
    <property type="term" value="C:nucleus"/>
    <property type="evidence" value="ECO:0007669"/>
    <property type="project" value="UniProtKB-SubCell"/>
</dbReference>
<dbReference type="SUPFAM" id="SSF57716">
    <property type="entry name" value="Glucocorticoid receptor-like (DNA-binding domain)"/>
    <property type="match status" value="1"/>
</dbReference>
<dbReference type="InterPro" id="IPR052499">
    <property type="entry name" value="C.elegans_NHRs"/>
</dbReference>
<dbReference type="PANTHER" id="PTHR47630:SF4">
    <property type="entry name" value="NUCLEAR HORMONE RECEPTOR FAMILY MEMBER NHR-62"/>
    <property type="match status" value="1"/>
</dbReference>
<evidence type="ECO:0000313" key="15">
    <source>
        <dbReference type="WBParaSite" id="PTRK_0001236400.2"/>
    </source>
</evidence>
<dbReference type="InterPro" id="IPR013088">
    <property type="entry name" value="Znf_NHR/GATA"/>
</dbReference>
<evidence type="ECO:0000256" key="1">
    <source>
        <dbReference type="ARBA" id="ARBA00004123"/>
    </source>
</evidence>
<keyword evidence="6 11" id="KW-0805">Transcription regulation</keyword>
<dbReference type="Pfam" id="PF00104">
    <property type="entry name" value="Hormone_recep"/>
    <property type="match status" value="1"/>
</dbReference>
<dbReference type="AlphaFoldDB" id="A0A0N4ZUV1"/>
<evidence type="ECO:0000256" key="4">
    <source>
        <dbReference type="ARBA" id="ARBA00022771"/>
    </source>
</evidence>
<keyword evidence="7 11" id="KW-0238">DNA-binding</keyword>
<keyword evidence="3 11" id="KW-0479">Metal-binding</keyword>
<evidence type="ECO:0000259" key="12">
    <source>
        <dbReference type="PROSITE" id="PS51030"/>
    </source>
</evidence>